<evidence type="ECO:0000313" key="2">
    <source>
        <dbReference type="EMBL" id="MVO09494.1"/>
    </source>
</evidence>
<proteinExistence type="predicted"/>
<gene>
    <name evidence="2" type="ORF">GOQ30_10025</name>
</gene>
<evidence type="ECO:0000259" key="1">
    <source>
        <dbReference type="PROSITE" id="PS51725"/>
    </source>
</evidence>
<dbReference type="GO" id="GO:0004497">
    <property type="term" value="F:monooxygenase activity"/>
    <property type="evidence" value="ECO:0007669"/>
    <property type="project" value="UniProtKB-KW"/>
</dbReference>
<protein>
    <submittedName>
        <fullName evidence="2">Antibiotic biosynthesis monooxygenase</fullName>
    </submittedName>
</protein>
<sequence>MFVRIVKMHFQEDQIENFLANFDTVKEKIRNFEGNQFLELYQDKHNPCVFFTYSYWQTEENLEAYRNSALFKKVWGETKILFSDKPEAWSVDKIVSLP</sequence>
<dbReference type="EMBL" id="WQLW01000006">
    <property type="protein sequence ID" value="MVO09494.1"/>
    <property type="molecule type" value="Genomic_DNA"/>
</dbReference>
<name>A0A6I4IIT0_9FLAO</name>
<keyword evidence="2" id="KW-0503">Monooxygenase</keyword>
<keyword evidence="3" id="KW-1185">Reference proteome</keyword>
<dbReference type="OrthoDB" id="1120859at2"/>
<keyword evidence="2" id="KW-0560">Oxidoreductase</keyword>
<organism evidence="2 3">
    <name type="scientific">Flavobacterium profundi</name>
    <dbReference type="NCBI Taxonomy" id="1774945"/>
    <lineage>
        <taxon>Bacteria</taxon>
        <taxon>Pseudomonadati</taxon>
        <taxon>Bacteroidota</taxon>
        <taxon>Flavobacteriia</taxon>
        <taxon>Flavobacteriales</taxon>
        <taxon>Flavobacteriaceae</taxon>
        <taxon>Flavobacterium</taxon>
    </lineage>
</organism>
<dbReference type="RefSeq" id="WP_140997869.1">
    <property type="nucleotide sequence ID" value="NZ_VDCZ01000006.1"/>
</dbReference>
<dbReference type="SUPFAM" id="SSF54909">
    <property type="entry name" value="Dimeric alpha+beta barrel"/>
    <property type="match status" value="1"/>
</dbReference>
<accession>A0A6I4IIT0</accession>
<dbReference type="InterPro" id="IPR007138">
    <property type="entry name" value="ABM_dom"/>
</dbReference>
<feature type="domain" description="ABM" evidence="1">
    <location>
        <begin position="2"/>
        <end position="91"/>
    </location>
</feature>
<dbReference type="Proteomes" id="UP000431264">
    <property type="component" value="Unassembled WGS sequence"/>
</dbReference>
<dbReference type="InterPro" id="IPR011008">
    <property type="entry name" value="Dimeric_a/b-barrel"/>
</dbReference>
<dbReference type="Pfam" id="PF03992">
    <property type="entry name" value="ABM"/>
    <property type="match status" value="1"/>
</dbReference>
<dbReference type="AlphaFoldDB" id="A0A6I4IIT0"/>
<evidence type="ECO:0000313" key="3">
    <source>
        <dbReference type="Proteomes" id="UP000431264"/>
    </source>
</evidence>
<comment type="caution">
    <text evidence="2">The sequence shown here is derived from an EMBL/GenBank/DDBJ whole genome shotgun (WGS) entry which is preliminary data.</text>
</comment>
<dbReference type="Gene3D" id="3.30.70.100">
    <property type="match status" value="1"/>
</dbReference>
<reference evidence="3" key="1">
    <citation type="submission" date="2019-05" db="EMBL/GenBank/DDBJ databases">
        <title>Flavobacterium profundi sp. nov., isolated from a deep-sea seamount.</title>
        <authorList>
            <person name="Zhang D.-C."/>
        </authorList>
    </citation>
    <scope>NUCLEOTIDE SEQUENCE [LARGE SCALE GENOMIC DNA]</scope>
    <source>
        <strain evidence="3">TP390</strain>
    </source>
</reference>
<dbReference type="PROSITE" id="PS51725">
    <property type="entry name" value="ABM"/>
    <property type="match status" value="1"/>
</dbReference>